<dbReference type="SUPFAM" id="SSF53448">
    <property type="entry name" value="Nucleotide-diphospho-sugar transferases"/>
    <property type="match status" value="1"/>
</dbReference>
<dbReference type="InterPro" id="IPR001173">
    <property type="entry name" value="Glyco_trans_2-like"/>
</dbReference>
<evidence type="ECO:0000313" key="2">
    <source>
        <dbReference type="EMBL" id="SVB70543.1"/>
    </source>
</evidence>
<dbReference type="EMBL" id="UINC01053701">
    <property type="protein sequence ID" value="SVB70543.1"/>
    <property type="molecule type" value="Genomic_DNA"/>
</dbReference>
<organism evidence="2">
    <name type="scientific">marine metagenome</name>
    <dbReference type="NCBI Taxonomy" id="408172"/>
    <lineage>
        <taxon>unclassified sequences</taxon>
        <taxon>metagenomes</taxon>
        <taxon>ecological metagenomes</taxon>
    </lineage>
</organism>
<proteinExistence type="predicted"/>
<protein>
    <recommendedName>
        <fullName evidence="1">Glycosyltransferase 2-like domain-containing protein</fullName>
    </recommendedName>
</protein>
<dbReference type="Pfam" id="PF00535">
    <property type="entry name" value="Glycos_transf_2"/>
    <property type="match status" value="1"/>
</dbReference>
<dbReference type="InterPro" id="IPR029044">
    <property type="entry name" value="Nucleotide-diphossugar_trans"/>
</dbReference>
<dbReference type="Gene3D" id="3.90.550.10">
    <property type="entry name" value="Spore Coat Polysaccharide Biosynthesis Protein SpsA, Chain A"/>
    <property type="match status" value="1"/>
</dbReference>
<dbReference type="AlphaFoldDB" id="A0A382G7K0"/>
<accession>A0A382G7K0</accession>
<reference evidence="2" key="1">
    <citation type="submission" date="2018-05" db="EMBL/GenBank/DDBJ databases">
        <authorList>
            <person name="Lanie J.A."/>
            <person name="Ng W.-L."/>
            <person name="Kazmierczak K.M."/>
            <person name="Andrzejewski T.M."/>
            <person name="Davidsen T.M."/>
            <person name="Wayne K.J."/>
            <person name="Tettelin H."/>
            <person name="Glass J.I."/>
            <person name="Rusch D."/>
            <person name="Podicherti R."/>
            <person name="Tsui H.-C.T."/>
            <person name="Winkler M.E."/>
        </authorList>
    </citation>
    <scope>NUCLEOTIDE SEQUENCE</scope>
</reference>
<name>A0A382G7K0_9ZZZZ</name>
<evidence type="ECO:0000259" key="1">
    <source>
        <dbReference type="Pfam" id="PF00535"/>
    </source>
</evidence>
<feature type="domain" description="Glycosyltransferase 2-like" evidence="1">
    <location>
        <begin position="12"/>
        <end position="174"/>
    </location>
</feature>
<sequence>MNVSNMKNMTLIITVNYGKPDTTFQFIKSIPAQKNIELWIEDNQSTSYSYMPLLDAQSKESLNISVFPHKKNHYYWGAFNKGLSRLPERIEDWPKWIIVCNNDIMMADDFFTKLERIDHQQNCIIAPAILSNEKNKDLNPFFDKPLGRLEKLYYKMVYSNRLLGRVIQKVGSIVNKIRRNIKVNHRLQRSIYAPHGACMIFSSEFFRKGGYIDIGFKMFGEELSTAEIAKQVGTNIQYHPQLIVEHTDHYSTGELNWLDLYNISKETYHYLNKTYQF</sequence>
<gene>
    <name evidence="2" type="ORF">METZ01_LOCUS223397</name>
</gene>